<evidence type="ECO:0000259" key="5">
    <source>
        <dbReference type="Pfam" id="PF00890"/>
    </source>
</evidence>
<evidence type="ECO:0000313" key="7">
    <source>
        <dbReference type="Proteomes" id="UP000672602"/>
    </source>
</evidence>
<dbReference type="PANTHER" id="PTHR43400">
    <property type="entry name" value="FUMARATE REDUCTASE"/>
    <property type="match status" value="1"/>
</dbReference>
<reference evidence="6" key="1">
    <citation type="submission" date="2021-04" db="EMBL/GenBank/DDBJ databases">
        <authorList>
            <person name="Zhang D.-C."/>
        </authorList>
    </citation>
    <scope>NUCLEOTIDE SEQUENCE</scope>
    <source>
        <strain evidence="6">CGMCC 1.15697</strain>
    </source>
</reference>
<dbReference type="InterPro" id="IPR036188">
    <property type="entry name" value="FAD/NAD-bd_sf"/>
</dbReference>
<dbReference type="RefSeq" id="WP_210683193.1">
    <property type="nucleotide sequence ID" value="NZ_JAGMWN010000009.1"/>
</dbReference>
<dbReference type="InterPro" id="IPR027477">
    <property type="entry name" value="Succ_DH/fumarate_Rdtase_cat_sf"/>
</dbReference>
<dbReference type="EMBL" id="JAGMWN010000009">
    <property type="protein sequence ID" value="MBP5858603.1"/>
    <property type="molecule type" value="Genomic_DNA"/>
</dbReference>
<keyword evidence="2" id="KW-0285">Flavoprotein</keyword>
<evidence type="ECO:0000256" key="4">
    <source>
        <dbReference type="ARBA" id="ARBA00023002"/>
    </source>
</evidence>
<evidence type="ECO:0000256" key="3">
    <source>
        <dbReference type="ARBA" id="ARBA00022827"/>
    </source>
</evidence>
<dbReference type="GO" id="GO:0016491">
    <property type="term" value="F:oxidoreductase activity"/>
    <property type="evidence" value="ECO:0007669"/>
    <property type="project" value="UniProtKB-KW"/>
</dbReference>
<evidence type="ECO:0000256" key="2">
    <source>
        <dbReference type="ARBA" id="ARBA00022630"/>
    </source>
</evidence>
<dbReference type="Proteomes" id="UP000672602">
    <property type="component" value="Unassembled WGS sequence"/>
</dbReference>
<sequence length="567" mass="60574">MGGGGTDITCDLLVIGAGAAGMTAAAVAACEGLDVVVVEKTGFVGGNTSFSGGMVYIPDNAKMAAAGMPDDPAAMLRYLDRVIPTAEGRDARVRFVERGREAVDYLERHTAVRLKPVPFYPDYYPEYEGARDGMRVLEPVAFDAATLGPWFRKLRPPIPEFTILGGMMVAREDLPHFRKMWRSPRAFLRVAALVAHYGMQRLRHHRGSRLVLGNALAGRLLKSLLDRDVRILTDCVTTEILKEDGRAVGVRIERGGAASTIRAARGVVLSTGGFSNNVEKRRAYLPEATSPDSPFAPGSTGDGLDLGVAAGGRIGDDNTNNAYWSPASIYRRADGRKVVYPHTVTDRGKPGSIVVNKAGRRFTNEAVSYHRFGEALLRTNAEGGNLPAHILCDSRFIWKYGLGAIIPFTRNLAPYRAAGYLKTADSIAELAAAIGVEAAALVETVDHFNADARRGRDSAFGRGEDVYSRYLGDGDIGPNPCLAPIEQGPFHAIELTLSDLGTVAGLRTNEACEVLDADGAVIPGLYAVGNDMQSIMRGRYPGPGITLGPALTFGYLVGRHVAAGTGG</sequence>
<feature type="domain" description="FAD-dependent oxidoreductase 2 FAD-binding" evidence="5">
    <location>
        <begin position="11"/>
        <end position="547"/>
    </location>
</feature>
<dbReference type="GO" id="GO:0008202">
    <property type="term" value="P:steroid metabolic process"/>
    <property type="evidence" value="ECO:0007669"/>
    <property type="project" value="UniProtKB-ARBA"/>
</dbReference>
<evidence type="ECO:0000313" key="6">
    <source>
        <dbReference type="EMBL" id="MBP5858603.1"/>
    </source>
</evidence>
<proteinExistence type="predicted"/>
<evidence type="ECO:0000256" key="1">
    <source>
        <dbReference type="ARBA" id="ARBA00001974"/>
    </source>
</evidence>
<keyword evidence="3" id="KW-0274">FAD</keyword>
<comment type="caution">
    <text evidence="6">The sequence shown here is derived from an EMBL/GenBank/DDBJ whole genome shotgun (WGS) entry which is preliminary data.</text>
</comment>
<organism evidence="6 7">
    <name type="scientific">Marivibrio halodurans</name>
    <dbReference type="NCBI Taxonomy" id="2039722"/>
    <lineage>
        <taxon>Bacteria</taxon>
        <taxon>Pseudomonadati</taxon>
        <taxon>Pseudomonadota</taxon>
        <taxon>Alphaproteobacteria</taxon>
        <taxon>Rhodospirillales</taxon>
        <taxon>Rhodospirillaceae</taxon>
        <taxon>Marivibrio</taxon>
    </lineage>
</organism>
<dbReference type="AlphaFoldDB" id="A0A8J7SPF6"/>
<comment type="cofactor">
    <cofactor evidence="1">
        <name>FAD</name>
        <dbReference type="ChEBI" id="CHEBI:57692"/>
    </cofactor>
</comment>
<keyword evidence="7" id="KW-1185">Reference proteome</keyword>
<dbReference type="Pfam" id="PF00890">
    <property type="entry name" value="FAD_binding_2"/>
    <property type="match status" value="1"/>
</dbReference>
<dbReference type="InterPro" id="IPR050315">
    <property type="entry name" value="FAD-oxidoreductase_2"/>
</dbReference>
<keyword evidence="4" id="KW-0560">Oxidoreductase</keyword>
<dbReference type="SUPFAM" id="SSF51905">
    <property type="entry name" value="FAD/NAD(P)-binding domain"/>
    <property type="match status" value="1"/>
</dbReference>
<dbReference type="SUPFAM" id="SSF56425">
    <property type="entry name" value="Succinate dehydrogenase/fumarate reductase flavoprotein, catalytic domain"/>
    <property type="match status" value="1"/>
</dbReference>
<protein>
    <submittedName>
        <fullName evidence="6">FAD-dependent oxidoreductase</fullName>
    </submittedName>
</protein>
<dbReference type="InterPro" id="IPR003953">
    <property type="entry name" value="FAD-dep_OxRdtase_2_FAD-bd"/>
</dbReference>
<name>A0A8J7SPF6_9PROT</name>
<dbReference type="Gene3D" id="3.50.50.60">
    <property type="entry name" value="FAD/NAD(P)-binding domain"/>
    <property type="match status" value="2"/>
</dbReference>
<dbReference type="PANTHER" id="PTHR43400:SF10">
    <property type="entry name" value="3-OXOSTEROID 1-DEHYDROGENASE"/>
    <property type="match status" value="1"/>
</dbReference>
<gene>
    <name evidence="6" type="ORF">KAJ83_16400</name>
</gene>
<accession>A0A8J7SPF6</accession>